<proteinExistence type="predicted"/>
<evidence type="ECO:0000313" key="2">
    <source>
        <dbReference type="EMBL" id="KAH0897600.1"/>
    </source>
</evidence>
<feature type="region of interest" description="Disordered" evidence="1">
    <location>
        <begin position="145"/>
        <end position="212"/>
    </location>
</feature>
<dbReference type="EMBL" id="JAGKQM010000012">
    <property type="protein sequence ID" value="KAH0897600.1"/>
    <property type="molecule type" value="Genomic_DNA"/>
</dbReference>
<name>A0ABQ8AYF7_BRANA</name>
<dbReference type="Proteomes" id="UP000824890">
    <property type="component" value="Unassembled WGS sequence"/>
</dbReference>
<evidence type="ECO:0000256" key="1">
    <source>
        <dbReference type="SAM" id="MobiDB-lite"/>
    </source>
</evidence>
<evidence type="ECO:0000313" key="3">
    <source>
        <dbReference type="Proteomes" id="UP000824890"/>
    </source>
</evidence>
<accession>A0ABQ8AYF7</accession>
<keyword evidence="3" id="KW-1185">Reference proteome</keyword>
<protein>
    <submittedName>
        <fullName evidence="2">Uncharacterized protein</fullName>
    </submittedName>
</protein>
<organism evidence="2 3">
    <name type="scientific">Brassica napus</name>
    <name type="common">Rape</name>
    <dbReference type="NCBI Taxonomy" id="3708"/>
    <lineage>
        <taxon>Eukaryota</taxon>
        <taxon>Viridiplantae</taxon>
        <taxon>Streptophyta</taxon>
        <taxon>Embryophyta</taxon>
        <taxon>Tracheophyta</taxon>
        <taxon>Spermatophyta</taxon>
        <taxon>Magnoliopsida</taxon>
        <taxon>eudicotyledons</taxon>
        <taxon>Gunneridae</taxon>
        <taxon>Pentapetalae</taxon>
        <taxon>rosids</taxon>
        <taxon>malvids</taxon>
        <taxon>Brassicales</taxon>
        <taxon>Brassicaceae</taxon>
        <taxon>Brassiceae</taxon>
        <taxon>Brassica</taxon>
    </lineage>
</organism>
<gene>
    <name evidence="2" type="ORF">HID58_047168</name>
</gene>
<sequence length="253" mass="27886">MTPGLERVPLYEESCIIYLFGAFSPTKTLPAVINQARCEALVAPPGFAPLFPELSPTDQKMAMLYISHSDETERNARILRVRQGIEDNARESSLRLIKITNEIDKGKGHVFHFPENINYQGDCSKFFRAGAQLLLGSIEDEAESSAKAPDTMSAPILGSSGFQLGPSSEGRASGNLSLGKAPRIRPPYWKRKANSTKRNSVAGPSLKDQDQTAANAGIEELIKESWGTEGLDQSNTMERIGRCRKSIMKWKRT</sequence>
<reference evidence="2 3" key="1">
    <citation type="submission" date="2021-05" db="EMBL/GenBank/DDBJ databases">
        <title>Genome Assembly of Synthetic Allotetraploid Brassica napus Reveals Homoeologous Exchanges between Subgenomes.</title>
        <authorList>
            <person name="Davis J.T."/>
        </authorList>
    </citation>
    <scope>NUCLEOTIDE SEQUENCE [LARGE SCALE GENOMIC DNA]</scope>
    <source>
        <strain evidence="3">cv. Da-Ae</strain>
        <tissue evidence="2">Seedling</tissue>
    </source>
</reference>
<comment type="caution">
    <text evidence="2">The sequence shown here is derived from an EMBL/GenBank/DDBJ whole genome shotgun (WGS) entry which is preliminary data.</text>
</comment>